<evidence type="ECO:0000313" key="3">
    <source>
        <dbReference type="EMBL" id="OWZ83456.1"/>
    </source>
</evidence>
<dbReference type="GO" id="GO:0005737">
    <property type="term" value="C:cytoplasm"/>
    <property type="evidence" value="ECO:0007669"/>
    <property type="project" value="TreeGrafter"/>
</dbReference>
<gene>
    <name evidence="3" type="ORF">CDO51_08695</name>
</gene>
<dbReference type="InterPro" id="IPR032465">
    <property type="entry name" value="ACMSD"/>
</dbReference>
<protein>
    <recommendedName>
        <fullName evidence="2">Amidohydrolase-related domain-containing protein</fullName>
    </recommendedName>
</protein>
<dbReference type="GO" id="GO:0016787">
    <property type="term" value="F:hydrolase activity"/>
    <property type="evidence" value="ECO:0007669"/>
    <property type="project" value="InterPro"/>
</dbReference>
<dbReference type="PANTHER" id="PTHR21240:SF28">
    <property type="entry name" value="ISO-OROTATE DECARBOXYLASE (EUROFUNG)"/>
    <property type="match status" value="1"/>
</dbReference>
<dbReference type="SUPFAM" id="SSF51556">
    <property type="entry name" value="Metallo-dependent hydrolases"/>
    <property type="match status" value="1"/>
</dbReference>
<name>A0A226BWS7_9FIRM</name>
<dbReference type="Pfam" id="PF04909">
    <property type="entry name" value="Amidohydro_2"/>
    <property type="match status" value="1"/>
</dbReference>
<dbReference type="PANTHER" id="PTHR21240">
    <property type="entry name" value="2-AMINO-3-CARBOXYLMUCONATE-6-SEMIALDEHYDE DECARBOXYLASE"/>
    <property type="match status" value="1"/>
</dbReference>
<keyword evidence="1" id="KW-0456">Lyase</keyword>
<feature type="domain" description="Amidohydrolase-related" evidence="2">
    <location>
        <begin position="13"/>
        <end position="169"/>
    </location>
</feature>
<dbReference type="EMBL" id="NIQC01000018">
    <property type="protein sequence ID" value="OWZ83456.1"/>
    <property type="molecule type" value="Genomic_DNA"/>
</dbReference>
<keyword evidence="4" id="KW-1185">Reference proteome</keyword>
<dbReference type="GO" id="GO:0019748">
    <property type="term" value="P:secondary metabolic process"/>
    <property type="evidence" value="ECO:0007669"/>
    <property type="project" value="TreeGrafter"/>
</dbReference>
<dbReference type="Gene3D" id="3.20.20.140">
    <property type="entry name" value="Metal-dependent hydrolases"/>
    <property type="match status" value="1"/>
</dbReference>
<dbReference type="GO" id="GO:0016831">
    <property type="term" value="F:carboxy-lyase activity"/>
    <property type="evidence" value="ECO:0007669"/>
    <property type="project" value="InterPro"/>
</dbReference>
<reference evidence="3 4" key="1">
    <citation type="submission" date="2017-06" db="EMBL/GenBank/DDBJ databases">
        <title>Draft Genome Sequence of Natranaerobius trueperi halophilic, alkalithermophilic bacteria from soda lakes.</title>
        <authorList>
            <person name="Zhao B."/>
        </authorList>
    </citation>
    <scope>NUCLEOTIDE SEQUENCE [LARGE SCALE GENOMIC DNA]</scope>
    <source>
        <strain evidence="3 4">DSM 18760</strain>
    </source>
</reference>
<sequence length="175" mass="20511">MSSKPIMPNFPVIDFHIHLPVQRQKPKKTGSNNKVISDYRKKLQENFFRKWGFYKPDGKTYTPEAAGELWNRRREFYGLEKVNAVTAGFDNDILAHIINLYPDSFIGFTHHDIQEPNAFFELKRGIEELGLLGHKILAPYMEKPFDDPDLEPIWKYLNERKLPVLIHFGIVVRVD</sequence>
<accession>A0A226BWS7</accession>
<proteinExistence type="predicted"/>
<comment type="caution">
    <text evidence="3">The sequence shown here is derived from an EMBL/GenBank/DDBJ whole genome shotgun (WGS) entry which is preliminary data.</text>
</comment>
<dbReference type="AlphaFoldDB" id="A0A226BWS7"/>
<dbReference type="OrthoDB" id="9771932at2"/>
<evidence type="ECO:0000259" key="2">
    <source>
        <dbReference type="Pfam" id="PF04909"/>
    </source>
</evidence>
<dbReference type="InterPro" id="IPR006680">
    <property type="entry name" value="Amidohydro-rel"/>
</dbReference>
<evidence type="ECO:0000313" key="4">
    <source>
        <dbReference type="Proteomes" id="UP000214588"/>
    </source>
</evidence>
<dbReference type="RefSeq" id="WP_089023885.1">
    <property type="nucleotide sequence ID" value="NZ_NIQC01000018.1"/>
</dbReference>
<organism evidence="3 4">
    <name type="scientific">Natranaerobius trueperi</name>
    <dbReference type="NCBI Taxonomy" id="759412"/>
    <lineage>
        <taxon>Bacteria</taxon>
        <taxon>Bacillati</taxon>
        <taxon>Bacillota</taxon>
        <taxon>Clostridia</taxon>
        <taxon>Natranaerobiales</taxon>
        <taxon>Natranaerobiaceae</taxon>
        <taxon>Natranaerobius</taxon>
    </lineage>
</organism>
<dbReference type="Proteomes" id="UP000214588">
    <property type="component" value="Unassembled WGS sequence"/>
</dbReference>
<dbReference type="InterPro" id="IPR032466">
    <property type="entry name" value="Metal_Hydrolase"/>
</dbReference>
<evidence type="ECO:0000256" key="1">
    <source>
        <dbReference type="ARBA" id="ARBA00023239"/>
    </source>
</evidence>